<evidence type="ECO:0000313" key="9">
    <source>
        <dbReference type="Proteomes" id="UP000515511"/>
    </source>
</evidence>
<feature type="transmembrane region" description="Helical" evidence="6">
    <location>
        <begin position="23"/>
        <end position="46"/>
    </location>
</feature>
<protein>
    <submittedName>
        <fullName evidence="8">ABC transporter permease</fullName>
    </submittedName>
</protein>
<organism evidence="8 9">
    <name type="scientific">Leifsonia shinshuensis</name>
    <dbReference type="NCBI Taxonomy" id="150026"/>
    <lineage>
        <taxon>Bacteria</taxon>
        <taxon>Bacillati</taxon>
        <taxon>Actinomycetota</taxon>
        <taxon>Actinomycetes</taxon>
        <taxon>Micrococcales</taxon>
        <taxon>Microbacteriaceae</taxon>
        <taxon>Leifsonia</taxon>
    </lineage>
</organism>
<dbReference type="PROSITE" id="PS50928">
    <property type="entry name" value="ABC_TM1"/>
    <property type="match status" value="1"/>
</dbReference>
<evidence type="ECO:0000313" key="8">
    <source>
        <dbReference type="EMBL" id="QNE36733.1"/>
    </source>
</evidence>
<evidence type="ECO:0000256" key="1">
    <source>
        <dbReference type="ARBA" id="ARBA00004141"/>
    </source>
</evidence>
<gene>
    <name evidence="8" type="ORF">F1C12_17500</name>
</gene>
<evidence type="ECO:0000256" key="2">
    <source>
        <dbReference type="ARBA" id="ARBA00022448"/>
    </source>
</evidence>
<name>A0A7G6YE18_9MICO</name>
<accession>A0A7G6YE18</accession>
<dbReference type="GO" id="GO:0055085">
    <property type="term" value="P:transmembrane transport"/>
    <property type="evidence" value="ECO:0007669"/>
    <property type="project" value="InterPro"/>
</dbReference>
<dbReference type="AlphaFoldDB" id="A0A7G6YE18"/>
<keyword evidence="5 6" id="KW-0472">Membrane</keyword>
<proteinExistence type="inferred from homology"/>
<dbReference type="CDD" id="cd06261">
    <property type="entry name" value="TM_PBP2"/>
    <property type="match status" value="1"/>
</dbReference>
<dbReference type="RefSeq" id="WP_185276173.1">
    <property type="nucleotide sequence ID" value="NZ_CP043641.1"/>
</dbReference>
<dbReference type="GO" id="GO:0005886">
    <property type="term" value="C:plasma membrane"/>
    <property type="evidence" value="ECO:0007669"/>
    <property type="project" value="UniProtKB-SubCell"/>
</dbReference>
<dbReference type="Proteomes" id="UP000515511">
    <property type="component" value="Chromosome"/>
</dbReference>
<feature type="transmembrane region" description="Helical" evidence="6">
    <location>
        <begin position="91"/>
        <end position="108"/>
    </location>
</feature>
<evidence type="ECO:0000256" key="6">
    <source>
        <dbReference type="RuleBase" id="RU363032"/>
    </source>
</evidence>
<dbReference type="InterPro" id="IPR035906">
    <property type="entry name" value="MetI-like_sf"/>
</dbReference>
<feature type="transmembrane region" description="Helical" evidence="6">
    <location>
        <begin position="156"/>
        <end position="180"/>
    </location>
</feature>
<evidence type="ECO:0000256" key="4">
    <source>
        <dbReference type="ARBA" id="ARBA00022989"/>
    </source>
</evidence>
<evidence type="ECO:0000256" key="3">
    <source>
        <dbReference type="ARBA" id="ARBA00022692"/>
    </source>
</evidence>
<sequence length="249" mass="25709">MNYLSWLADPANWSGPGSIPVQILVHLAYSLISLVIAMLIALPLGVYIGVTGKGVNLIAGIANTLRALPSIGVLVLAVMLVSLAFTNDLAYQIPTIIVLVMLGIPPILTNTYAGIQATDPAAVDAARGMGYSTRQVLWHVQIPCALPLMLSGVRSAFLQIISTATIAAVVSLGGLGRFIIDGGATSNYSEMVGGAIVVAAVALAVELILVGVGHLVVSPGLRRTNARRARVSSAKPEPSTATIALDLTP</sequence>
<dbReference type="Gene3D" id="1.10.3720.10">
    <property type="entry name" value="MetI-like"/>
    <property type="match status" value="1"/>
</dbReference>
<dbReference type="SUPFAM" id="SSF161098">
    <property type="entry name" value="MetI-like"/>
    <property type="match status" value="1"/>
</dbReference>
<evidence type="ECO:0000259" key="7">
    <source>
        <dbReference type="PROSITE" id="PS50928"/>
    </source>
</evidence>
<feature type="transmembrane region" description="Helical" evidence="6">
    <location>
        <begin position="67"/>
        <end position="85"/>
    </location>
</feature>
<dbReference type="KEGG" id="lse:F1C12_17500"/>
<keyword evidence="4 6" id="KW-1133">Transmembrane helix</keyword>
<reference evidence="9" key="1">
    <citation type="submission" date="2019-09" db="EMBL/GenBank/DDBJ databases">
        <title>Antimicrobial potential of Antarctic Bacteria.</title>
        <authorList>
            <person name="Benaud N."/>
            <person name="Edwards R.J."/>
            <person name="Ferrari B.C."/>
        </authorList>
    </citation>
    <scope>NUCLEOTIDE SEQUENCE [LARGE SCALE GENOMIC DNA]</scope>
    <source>
        <strain evidence="9">INR9</strain>
    </source>
</reference>
<dbReference type="PANTHER" id="PTHR30177">
    <property type="entry name" value="GLYCINE BETAINE/L-PROLINE TRANSPORT SYSTEM PERMEASE PROTEIN PROW"/>
    <property type="match status" value="1"/>
</dbReference>
<dbReference type="InterPro" id="IPR051204">
    <property type="entry name" value="ABC_transp_perm/SBD"/>
</dbReference>
<dbReference type="GO" id="GO:0031460">
    <property type="term" value="P:glycine betaine transport"/>
    <property type="evidence" value="ECO:0007669"/>
    <property type="project" value="TreeGrafter"/>
</dbReference>
<keyword evidence="3 6" id="KW-0812">Transmembrane</keyword>
<feature type="transmembrane region" description="Helical" evidence="6">
    <location>
        <begin position="192"/>
        <end position="217"/>
    </location>
</feature>
<dbReference type="Pfam" id="PF00528">
    <property type="entry name" value="BPD_transp_1"/>
    <property type="match status" value="1"/>
</dbReference>
<comment type="similarity">
    <text evidence="6">Belongs to the binding-protein-dependent transport system permease family.</text>
</comment>
<dbReference type="PANTHER" id="PTHR30177:SF33">
    <property type="entry name" value="POSSIBLE OSMOPROTECTANT (GLYCINE BETAINE_CARNITINE_CHOLINE_L-PROLINE) TRANSPORT INTEGRAL MEMBRANE PROTEIN ABC TRANSPORTER PROZ"/>
    <property type="match status" value="1"/>
</dbReference>
<comment type="subcellular location">
    <subcellularLocation>
        <location evidence="6">Cell membrane</location>
        <topology evidence="6">Multi-pass membrane protein</topology>
    </subcellularLocation>
    <subcellularLocation>
        <location evidence="1">Membrane</location>
        <topology evidence="1">Multi-pass membrane protein</topology>
    </subcellularLocation>
</comment>
<keyword evidence="2 6" id="KW-0813">Transport</keyword>
<evidence type="ECO:0000256" key="5">
    <source>
        <dbReference type="ARBA" id="ARBA00023136"/>
    </source>
</evidence>
<dbReference type="EMBL" id="CP043641">
    <property type="protein sequence ID" value="QNE36733.1"/>
    <property type="molecule type" value="Genomic_DNA"/>
</dbReference>
<dbReference type="InterPro" id="IPR000515">
    <property type="entry name" value="MetI-like"/>
</dbReference>
<feature type="domain" description="ABC transmembrane type-1" evidence="7">
    <location>
        <begin position="23"/>
        <end position="209"/>
    </location>
</feature>